<comment type="similarity">
    <text evidence="2">Belongs to the ABC transporter superfamily.</text>
</comment>
<name>A0A420EGL1_9ALTE</name>
<evidence type="ECO:0000256" key="2">
    <source>
        <dbReference type="ARBA" id="ARBA00005417"/>
    </source>
</evidence>
<dbReference type="PANTHER" id="PTHR43776">
    <property type="entry name" value="TRANSPORT ATP-BINDING PROTEIN"/>
    <property type="match status" value="1"/>
</dbReference>
<evidence type="ECO:0000259" key="9">
    <source>
        <dbReference type="PROSITE" id="PS50893"/>
    </source>
</evidence>
<comment type="caution">
    <text evidence="10">The sequence shown here is derived from an EMBL/GenBank/DDBJ whole genome shotgun (WGS) entry which is preliminary data.</text>
</comment>
<dbReference type="InterPro" id="IPR050319">
    <property type="entry name" value="ABC_transp_ATP-bind"/>
</dbReference>
<dbReference type="Proteomes" id="UP000286482">
    <property type="component" value="Unassembled WGS sequence"/>
</dbReference>
<dbReference type="GO" id="GO:0016887">
    <property type="term" value="F:ATP hydrolysis activity"/>
    <property type="evidence" value="ECO:0007669"/>
    <property type="project" value="InterPro"/>
</dbReference>
<dbReference type="EMBL" id="RAQO01000004">
    <property type="protein sequence ID" value="RKF19813.1"/>
    <property type="molecule type" value="Genomic_DNA"/>
</dbReference>
<dbReference type="SMART" id="SM00382">
    <property type="entry name" value="AAA"/>
    <property type="match status" value="1"/>
</dbReference>
<dbReference type="CDD" id="cd03257">
    <property type="entry name" value="ABC_NikE_OppD_transporters"/>
    <property type="match status" value="1"/>
</dbReference>
<keyword evidence="7 10" id="KW-0067">ATP-binding</keyword>
<protein>
    <submittedName>
        <fullName evidence="10">ATP-binding cassette domain-containing protein</fullName>
    </submittedName>
</protein>
<dbReference type="AlphaFoldDB" id="A0A420EGL1"/>
<keyword evidence="5" id="KW-0997">Cell inner membrane</keyword>
<dbReference type="InterPro" id="IPR003593">
    <property type="entry name" value="AAA+_ATPase"/>
</dbReference>
<feature type="domain" description="ABC transporter" evidence="9">
    <location>
        <begin position="5"/>
        <end position="250"/>
    </location>
</feature>
<dbReference type="InterPro" id="IPR027417">
    <property type="entry name" value="P-loop_NTPase"/>
</dbReference>
<evidence type="ECO:0000256" key="3">
    <source>
        <dbReference type="ARBA" id="ARBA00022448"/>
    </source>
</evidence>
<evidence type="ECO:0000256" key="1">
    <source>
        <dbReference type="ARBA" id="ARBA00004417"/>
    </source>
</evidence>
<dbReference type="GO" id="GO:0005886">
    <property type="term" value="C:plasma membrane"/>
    <property type="evidence" value="ECO:0007669"/>
    <property type="project" value="UniProtKB-SubCell"/>
</dbReference>
<keyword evidence="3" id="KW-0813">Transport</keyword>
<dbReference type="PANTHER" id="PTHR43776:SF4">
    <property type="entry name" value="PUTRESCINE EXPORT SYSTEM ATP-BINDING PROTEIN SAPF"/>
    <property type="match status" value="1"/>
</dbReference>
<evidence type="ECO:0000313" key="10">
    <source>
        <dbReference type="EMBL" id="RKF19813.1"/>
    </source>
</evidence>
<dbReference type="Pfam" id="PF00005">
    <property type="entry name" value="ABC_tran"/>
    <property type="match status" value="1"/>
</dbReference>
<keyword evidence="4" id="KW-1003">Cell membrane</keyword>
<evidence type="ECO:0000313" key="11">
    <source>
        <dbReference type="Proteomes" id="UP000286482"/>
    </source>
</evidence>
<dbReference type="Gene3D" id="3.40.50.300">
    <property type="entry name" value="P-loop containing nucleotide triphosphate hydrolases"/>
    <property type="match status" value="1"/>
</dbReference>
<dbReference type="SUPFAM" id="SSF52540">
    <property type="entry name" value="P-loop containing nucleoside triphosphate hydrolases"/>
    <property type="match status" value="1"/>
</dbReference>
<proteinExistence type="inferred from homology"/>
<dbReference type="RefSeq" id="WP_120353818.1">
    <property type="nucleotide sequence ID" value="NZ_RAQO01000004.1"/>
</dbReference>
<sequence>MAELLRVQNLSHHYYSHSGWLGRKRVEAVKHVSFTLEPSETIAILGESGSGKSTLAKILSGMTKPSSGDIFVNGEGLIFGDYQRRCRLIRMIFQDPHTSLNPNTTIGRILEAPLLLNTEHDNLQRQKKIDEVLENVGLLRDHSEFYPSMLSSAQQQRLSLARALILNPKVIVSDGGIAAQDISLRAQMANIMLEQQRRFGLSYVIVTNDLDLVQHLADKVMLMHQGEAVEYCDNHTFFDNPAHELSKRLLRSYNSRNEFSYKSRTDPST</sequence>
<comment type="subcellular location">
    <subcellularLocation>
        <location evidence="1">Cell inner membrane</location>
        <topology evidence="1">Peripheral membrane protein</topology>
    </subcellularLocation>
</comment>
<keyword evidence="11" id="KW-1185">Reference proteome</keyword>
<evidence type="ECO:0000256" key="7">
    <source>
        <dbReference type="ARBA" id="ARBA00022840"/>
    </source>
</evidence>
<evidence type="ECO:0000256" key="8">
    <source>
        <dbReference type="ARBA" id="ARBA00023136"/>
    </source>
</evidence>
<reference evidence="10 11" key="1">
    <citation type="submission" date="2018-09" db="EMBL/GenBank/DDBJ databases">
        <authorList>
            <person name="Wang Z."/>
        </authorList>
    </citation>
    <scope>NUCLEOTIDE SEQUENCE [LARGE SCALE GENOMIC DNA]</scope>
    <source>
        <strain evidence="10 11">ALS 81</strain>
    </source>
</reference>
<organism evidence="10 11">
    <name type="scientific">Alginatibacterium sediminis</name>
    <dbReference type="NCBI Taxonomy" id="2164068"/>
    <lineage>
        <taxon>Bacteria</taxon>
        <taxon>Pseudomonadati</taxon>
        <taxon>Pseudomonadota</taxon>
        <taxon>Gammaproteobacteria</taxon>
        <taxon>Alteromonadales</taxon>
        <taxon>Alteromonadaceae</taxon>
        <taxon>Alginatibacterium</taxon>
    </lineage>
</organism>
<dbReference type="InterPro" id="IPR003439">
    <property type="entry name" value="ABC_transporter-like_ATP-bd"/>
</dbReference>
<evidence type="ECO:0000256" key="5">
    <source>
        <dbReference type="ARBA" id="ARBA00022519"/>
    </source>
</evidence>
<dbReference type="PROSITE" id="PS50893">
    <property type="entry name" value="ABC_TRANSPORTER_2"/>
    <property type="match status" value="1"/>
</dbReference>
<accession>A0A420EGL1</accession>
<dbReference type="GO" id="GO:0055085">
    <property type="term" value="P:transmembrane transport"/>
    <property type="evidence" value="ECO:0007669"/>
    <property type="project" value="UniProtKB-ARBA"/>
</dbReference>
<evidence type="ECO:0000256" key="6">
    <source>
        <dbReference type="ARBA" id="ARBA00022741"/>
    </source>
</evidence>
<gene>
    <name evidence="10" type="ORF">DBZ36_04970</name>
</gene>
<dbReference type="OrthoDB" id="9784450at2"/>
<dbReference type="GO" id="GO:0005524">
    <property type="term" value="F:ATP binding"/>
    <property type="evidence" value="ECO:0007669"/>
    <property type="project" value="UniProtKB-KW"/>
</dbReference>
<keyword evidence="8" id="KW-0472">Membrane</keyword>
<evidence type="ECO:0000256" key="4">
    <source>
        <dbReference type="ARBA" id="ARBA00022475"/>
    </source>
</evidence>
<keyword evidence="6" id="KW-0547">Nucleotide-binding</keyword>